<feature type="compositionally biased region" description="Basic and acidic residues" evidence="2">
    <location>
        <begin position="178"/>
        <end position="206"/>
    </location>
</feature>
<feature type="compositionally biased region" description="Basic and acidic residues" evidence="2">
    <location>
        <begin position="340"/>
        <end position="350"/>
    </location>
</feature>
<dbReference type="AlphaFoldDB" id="A0AB34KPE8"/>
<evidence type="ECO:0000313" key="4">
    <source>
        <dbReference type="EMBL" id="KAL1585078.1"/>
    </source>
</evidence>
<feature type="coiled-coil region" evidence="1">
    <location>
        <begin position="471"/>
        <end position="498"/>
    </location>
</feature>
<feature type="compositionally biased region" description="Basic and acidic residues" evidence="2">
    <location>
        <begin position="46"/>
        <end position="58"/>
    </location>
</feature>
<name>A0AB34KPE8_9PEZI</name>
<feature type="compositionally biased region" description="Basic and acidic residues" evidence="2">
    <location>
        <begin position="150"/>
        <end position="166"/>
    </location>
</feature>
<feature type="compositionally biased region" description="Low complexity" evidence="2">
    <location>
        <begin position="225"/>
        <end position="257"/>
    </location>
</feature>
<feature type="domain" description="DUF8035" evidence="3">
    <location>
        <begin position="264"/>
        <end position="317"/>
    </location>
</feature>
<accession>A0AB34KPE8</accession>
<dbReference type="Pfam" id="PF26118">
    <property type="entry name" value="DUF8035"/>
    <property type="match status" value="1"/>
</dbReference>
<feature type="compositionally biased region" description="Polar residues" evidence="2">
    <location>
        <begin position="353"/>
        <end position="362"/>
    </location>
</feature>
<feature type="compositionally biased region" description="Basic and acidic residues" evidence="2">
    <location>
        <begin position="417"/>
        <end position="428"/>
    </location>
</feature>
<keyword evidence="1" id="KW-0175">Coiled coil</keyword>
<dbReference type="EMBL" id="JAAQHG020000021">
    <property type="protein sequence ID" value="KAL1585078.1"/>
    <property type="molecule type" value="Genomic_DNA"/>
</dbReference>
<feature type="compositionally biased region" description="Basic and acidic residues" evidence="2">
    <location>
        <begin position="79"/>
        <end position="114"/>
    </location>
</feature>
<dbReference type="Proteomes" id="UP000803884">
    <property type="component" value="Unassembled WGS sequence"/>
</dbReference>
<evidence type="ECO:0000256" key="2">
    <source>
        <dbReference type="SAM" id="MobiDB-lite"/>
    </source>
</evidence>
<evidence type="ECO:0000256" key="1">
    <source>
        <dbReference type="SAM" id="Coils"/>
    </source>
</evidence>
<dbReference type="RefSeq" id="XP_069228184.1">
    <property type="nucleotide sequence ID" value="XM_069375012.1"/>
</dbReference>
<feature type="region of interest" description="Disordered" evidence="2">
    <location>
        <begin position="1"/>
        <end position="275"/>
    </location>
</feature>
<dbReference type="InterPro" id="IPR058348">
    <property type="entry name" value="DUF8035"/>
</dbReference>
<gene>
    <name evidence="4" type="ORF">WHR41_06407</name>
</gene>
<protein>
    <recommendedName>
        <fullName evidence="3">DUF8035 domain-containing protein</fullName>
    </recommendedName>
</protein>
<feature type="compositionally biased region" description="Basic residues" evidence="2">
    <location>
        <begin position="262"/>
        <end position="275"/>
    </location>
</feature>
<reference evidence="4 5" key="1">
    <citation type="journal article" date="2020" name="Microbiol. Resour. Announc.">
        <title>Draft Genome Sequence of a Cladosporium Species Isolated from the Mesophotic Ascidian Didemnum maculosum.</title>
        <authorList>
            <person name="Gioti A."/>
            <person name="Siaperas R."/>
            <person name="Nikolaivits E."/>
            <person name="Le Goff G."/>
            <person name="Ouazzani J."/>
            <person name="Kotoulas G."/>
            <person name="Topakas E."/>
        </authorList>
    </citation>
    <scope>NUCLEOTIDE SEQUENCE [LARGE SCALE GENOMIC DNA]</scope>
    <source>
        <strain evidence="4 5">TM138-S3</strain>
    </source>
</reference>
<feature type="region of interest" description="Disordered" evidence="2">
    <location>
        <begin position="330"/>
        <end position="438"/>
    </location>
</feature>
<feature type="compositionally biased region" description="Basic residues" evidence="2">
    <location>
        <begin position="363"/>
        <end position="379"/>
    </location>
</feature>
<feature type="compositionally biased region" description="Basic residues" evidence="2">
    <location>
        <begin position="207"/>
        <end position="224"/>
    </location>
</feature>
<dbReference type="GeneID" id="96007850"/>
<evidence type="ECO:0000259" key="3">
    <source>
        <dbReference type="Pfam" id="PF26118"/>
    </source>
</evidence>
<organism evidence="4 5">
    <name type="scientific">Cladosporium halotolerans</name>
    <dbReference type="NCBI Taxonomy" id="1052096"/>
    <lineage>
        <taxon>Eukaryota</taxon>
        <taxon>Fungi</taxon>
        <taxon>Dikarya</taxon>
        <taxon>Ascomycota</taxon>
        <taxon>Pezizomycotina</taxon>
        <taxon>Dothideomycetes</taxon>
        <taxon>Dothideomycetidae</taxon>
        <taxon>Cladosporiales</taxon>
        <taxon>Cladosporiaceae</taxon>
        <taxon>Cladosporium</taxon>
    </lineage>
</organism>
<comment type="caution">
    <text evidence="4">The sequence shown here is derived from an EMBL/GenBank/DDBJ whole genome shotgun (WGS) entry which is preliminary data.</text>
</comment>
<feature type="region of interest" description="Disordered" evidence="2">
    <location>
        <begin position="450"/>
        <end position="470"/>
    </location>
</feature>
<evidence type="ECO:0000313" key="5">
    <source>
        <dbReference type="Proteomes" id="UP000803884"/>
    </source>
</evidence>
<sequence>MSRFAGGYRSSADDLAYGDYPPAPQRWDRDRFDNFGRGPPPPPEPPRSRFEEDYRYAERPPPGIAVQERPYSRGPPARFNDERERDRIFQDTFHENRPKRRTDRELFGEVDPRELAQMALTPYRPREQEFDRFAPPPRPGMIRRQSSLDTFDRRPAGPRYDREEYRMPPYTPVPLPIRKPDHYDEYHYHNHHPEHENYREVEIKRERSVHRRGGRGRSKSHKSSKAPSTKAPSTVRSSSSSSSSSSSLESASRVSSSPERRVGKKGKTRMPKRLVHRDALHDLAYPYDEEDDFFLLRIALEKDQIDEVIKISEMYKAGDKKTVYKFEEKVEEAPAPPQEGGHEELIRKEYINPPSNFAPSTIRSHHSHRSHHSRSRSRRAPSPSVAPSSHHHSRYLSPPRSERSHRTRNRSASEAVVQERKTVIEERPAPPAPPQAPEFYEDRRTIIEERAPPPSSHSGTLVVQERDPHSTRDIEAEIRALELERHALRREREDQDKTLVRVRDRSTDEYQLVEYRDRRDREILPIVERNPSPPRNVIRVEKDRKERQREKQAKKVAIAMATLT</sequence>
<keyword evidence="5" id="KW-1185">Reference proteome</keyword>
<proteinExistence type="predicted"/>